<dbReference type="EMBL" id="CAJFDI010000004">
    <property type="protein sequence ID" value="CAD5227285.1"/>
    <property type="molecule type" value="Genomic_DNA"/>
</dbReference>
<protein>
    <submittedName>
        <fullName evidence="2">(pine wood nematode) hypothetical protein</fullName>
    </submittedName>
    <submittedName>
        <fullName evidence="6">CHK domain-containing protein</fullName>
    </submittedName>
</protein>
<evidence type="ECO:0000259" key="1">
    <source>
        <dbReference type="SMART" id="SM00587"/>
    </source>
</evidence>
<feature type="domain" description="CHK kinase-like" evidence="1">
    <location>
        <begin position="128"/>
        <end position="313"/>
    </location>
</feature>
<dbReference type="InterPro" id="IPR011009">
    <property type="entry name" value="Kinase-like_dom_sf"/>
</dbReference>
<dbReference type="PANTHER" id="PTHR23020:SF41">
    <property type="entry name" value="AMINOGLYCOSIDE PHOSPHOTRANSFERASE DOMAIN-CONTAINING PROTEIN"/>
    <property type="match status" value="1"/>
</dbReference>
<dbReference type="AlphaFoldDB" id="A0A1I7S4U2"/>
<dbReference type="OrthoDB" id="5915577at2759"/>
<dbReference type="InterPro" id="IPR012877">
    <property type="entry name" value="Dhs-27"/>
</dbReference>
<dbReference type="Proteomes" id="UP000582659">
    <property type="component" value="Unassembled WGS sequence"/>
</dbReference>
<evidence type="ECO:0000313" key="2">
    <source>
        <dbReference type="EMBL" id="CAD5227285.1"/>
    </source>
</evidence>
<evidence type="ECO:0000313" key="6">
    <source>
        <dbReference type="WBParaSite" id="BXY_0802500.1"/>
    </source>
</evidence>
<evidence type="ECO:0000313" key="4">
    <source>
        <dbReference type="Proteomes" id="UP000095284"/>
    </source>
</evidence>
<dbReference type="Proteomes" id="UP000659654">
    <property type="component" value="Unassembled WGS sequence"/>
</dbReference>
<dbReference type="EMBL" id="CAJFCV020000004">
    <property type="protein sequence ID" value="CAG9117378.1"/>
    <property type="molecule type" value="Genomic_DNA"/>
</dbReference>
<dbReference type="InterPro" id="IPR015897">
    <property type="entry name" value="CHK_kinase-like"/>
</dbReference>
<evidence type="ECO:0000313" key="5">
    <source>
        <dbReference type="Proteomes" id="UP000659654"/>
    </source>
</evidence>
<reference evidence="6" key="1">
    <citation type="submission" date="2016-11" db="UniProtKB">
        <authorList>
            <consortium name="WormBaseParasite"/>
        </authorList>
    </citation>
    <scope>IDENTIFICATION</scope>
</reference>
<gene>
    <name evidence="2" type="ORF">BXYJ_LOCUS9830</name>
</gene>
<dbReference type="InterPro" id="IPR052961">
    <property type="entry name" value="Oxido-Kinase-like_Enzymes"/>
</dbReference>
<sequence>MTIDDISELFVLSIARSSKHFRQLEKDRLIAKTLIQVLSKDGYLSIIYHVTVFFDDNSSFSFVLKRPSTARYIEAFCLDIEKDDLNFLSLVHNRECQVYDIFKDQISIAPRIYGAKQIVEVAKDTGYLMMESLVGRAGVLGMFGQITDKLCLNMANQLGKFKAEMAEVPLESYAHLSDPFRLESDLLYNLMIDHTPTLVEYDYKVFFPLTQKLKPFVNKKSFAYLIKTRAEELGVESLIHGDLHGGNLMLILQSDGTLSNEIAAIIDWQLSFCGNPLFDLARFLSCADPDIRRRVEKAAIDEYFNAYLRHVEYPNPRFTREVCQELYDLSTVLQALEWQNFFGILTGNLNVSKSELEAIKARTALKCRFCMEDSLLLIEKYKLHEKIDSSL</sequence>
<dbReference type="Proteomes" id="UP000095284">
    <property type="component" value="Unplaced"/>
</dbReference>
<keyword evidence="5" id="KW-1185">Reference proteome</keyword>
<dbReference type="Gene3D" id="3.90.1200.10">
    <property type="match status" value="1"/>
</dbReference>
<dbReference type="eggNOG" id="ENOG502S600">
    <property type="taxonomic scope" value="Eukaryota"/>
</dbReference>
<dbReference type="Pfam" id="PF07914">
    <property type="entry name" value="DUF1679"/>
    <property type="match status" value="1"/>
</dbReference>
<name>A0A1I7S4U2_BURXY</name>
<dbReference type="SUPFAM" id="SSF56112">
    <property type="entry name" value="Protein kinase-like (PK-like)"/>
    <property type="match status" value="1"/>
</dbReference>
<evidence type="ECO:0000313" key="3">
    <source>
        <dbReference type="EMBL" id="CAG9117378.1"/>
    </source>
</evidence>
<reference evidence="3" key="2">
    <citation type="submission" date="2020-08" db="EMBL/GenBank/DDBJ databases">
        <authorList>
            <person name="Kikuchi T."/>
        </authorList>
    </citation>
    <scope>NUCLEOTIDE SEQUENCE</scope>
    <source>
        <strain evidence="2">Ka4C1</strain>
    </source>
</reference>
<dbReference type="WBParaSite" id="BXY_0802500.1">
    <property type="protein sequence ID" value="BXY_0802500.1"/>
    <property type="gene ID" value="BXY_0802500"/>
</dbReference>
<dbReference type="SMART" id="SM00587">
    <property type="entry name" value="CHK"/>
    <property type="match status" value="1"/>
</dbReference>
<organism evidence="4 6">
    <name type="scientific">Bursaphelenchus xylophilus</name>
    <name type="common">Pinewood nematode worm</name>
    <name type="synonym">Aphelenchoides xylophilus</name>
    <dbReference type="NCBI Taxonomy" id="6326"/>
    <lineage>
        <taxon>Eukaryota</taxon>
        <taxon>Metazoa</taxon>
        <taxon>Ecdysozoa</taxon>
        <taxon>Nematoda</taxon>
        <taxon>Chromadorea</taxon>
        <taxon>Rhabditida</taxon>
        <taxon>Tylenchina</taxon>
        <taxon>Tylenchomorpha</taxon>
        <taxon>Aphelenchoidea</taxon>
        <taxon>Aphelenchoididae</taxon>
        <taxon>Bursaphelenchus</taxon>
    </lineage>
</organism>
<proteinExistence type="predicted"/>
<accession>A0A1I7S4U2</accession>
<dbReference type="PANTHER" id="PTHR23020">
    <property type="entry name" value="UNCHARACTERIZED NUCLEAR HORMONE RECEPTOR-RELATED"/>
    <property type="match status" value="1"/>
</dbReference>